<evidence type="ECO:0000313" key="1">
    <source>
        <dbReference type="EMBL" id="MBE0563676.1"/>
    </source>
</evidence>
<name>A0A8I0N819_BRUAN</name>
<comment type="caution">
    <text evidence="1">The sequence shown here is derived from an EMBL/GenBank/DDBJ whole genome shotgun (WGS) entry which is preliminary data.</text>
</comment>
<dbReference type="AlphaFoldDB" id="A0A8I0N819"/>
<protein>
    <submittedName>
        <fullName evidence="1">Uncharacterized protein</fullName>
    </submittedName>
</protein>
<reference evidence="1" key="2">
    <citation type="submission" date="2020-10" db="EMBL/GenBank/DDBJ databases">
        <title>Enrichment of novel Verrucomicrobia, Bacteroidetes and Krumholzibacteria in an oxygen-limited, methane- and iron-fed bioreactor inoculated with Bothnian Sea sediments.</title>
        <authorList>
            <person name="Martins P.D."/>
            <person name="de Jong A."/>
            <person name="Lenstra W.K."/>
            <person name="van Helmond N.A.G.M."/>
            <person name="Slomp C.P."/>
            <person name="Jetten M.S.M."/>
            <person name="Welte C.U."/>
            <person name="Rasigraf O."/>
        </authorList>
    </citation>
    <scope>NUCLEOTIDE SEQUENCE</scope>
    <source>
        <strain evidence="1">MAG47</strain>
    </source>
</reference>
<sequence length="113" mass="12259">MATVRSSTSSTIVSLLGTVNSAASIITKTADSVASSVDMLDRYVQRAKTKQATAHAIEDAHWTRNLIIDAAHEQEKKETQLAKDYAGDTDRQKRFDAIVADLENILNPTQVGA</sequence>
<dbReference type="Proteomes" id="UP000642265">
    <property type="component" value="Unassembled WGS sequence"/>
</dbReference>
<reference evidence="1" key="1">
    <citation type="submission" date="2020-09" db="EMBL/GenBank/DDBJ databases">
        <authorList>
            <person name="Dalcin Martins P."/>
        </authorList>
    </citation>
    <scope>NUCLEOTIDE SEQUENCE</scope>
    <source>
        <strain evidence="1">MAG47</strain>
    </source>
</reference>
<accession>A0A8I0N819</accession>
<proteinExistence type="predicted"/>
<evidence type="ECO:0000313" key="2">
    <source>
        <dbReference type="Proteomes" id="UP000642265"/>
    </source>
</evidence>
<gene>
    <name evidence="1" type="ORF">IH622_23055</name>
</gene>
<organism evidence="1 2">
    <name type="scientific">Brucella anthropi</name>
    <name type="common">Ochrobactrum anthropi</name>
    <dbReference type="NCBI Taxonomy" id="529"/>
    <lineage>
        <taxon>Bacteria</taxon>
        <taxon>Pseudomonadati</taxon>
        <taxon>Pseudomonadota</taxon>
        <taxon>Alphaproteobacteria</taxon>
        <taxon>Hyphomicrobiales</taxon>
        <taxon>Brucellaceae</taxon>
        <taxon>Brucella/Ochrobactrum group</taxon>
        <taxon>Brucella</taxon>
    </lineage>
</organism>
<dbReference type="EMBL" id="JACZKO010000063">
    <property type="protein sequence ID" value="MBE0563676.1"/>
    <property type="molecule type" value="Genomic_DNA"/>
</dbReference>